<dbReference type="AlphaFoldDB" id="A0AB34K7U4"/>
<reference evidence="2 3" key="1">
    <citation type="journal article" date="2024" name="Science">
        <title>Giant polyketide synthase enzymes in the biosynthesis of giant marine polyether toxins.</title>
        <authorList>
            <person name="Fallon T.R."/>
            <person name="Shende V.V."/>
            <person name="Wierzbicki I.H."/>
            <person name="Pendleton A.L."/>
            <person name="Watervoot N.F."/>
            <person name="Auber R.P."/>
            <person name="Gonzalez D.J."/>
            <person name="Wisecaver J.H."/>
            <person name="Moore B.S."/>
        </authorList>
    </citation>
    <scope>NUCLEOTIDE SEQUENCE [LARGE SCALE GENOMIC DNA]</scope>
    <source>
        <strain evidence="2 3">12B1</strain>
    </source>
</reference>
<gene>
    <name evidence="2" type="ORF">AB1Y20_001320</name>
</gene>
<dbReference type="EMBL" id="JBGBPQ010000001">
    <property type="protein sequence ID" value="KAL1530415.1"/>
    <property type="molecule type" value="Genomic_DNA"/>
</dbReference>
<feature type="region of interest" description="Disordered" evidence="1">
    <location>
        <begin position="420"/>
        <end position="464"/>
    </location>
</feature>
<proteinExistence type="predicted"/>
<sequence length="464" mass="50031">MDAYETLVAMAGAIDRQFYFSGVAAMSEEQWPEFPCEDPTATELDDWLRVWNASLRGLDVEAILRGATPPSTLIALSRPTDLTDFVEVTVAAEPDTTKRLRHNAAVKKANRDEANRVESFDAGMLRIKNGFAGQLEKALRRTAPARLRRLKAACAIVGTAGAYDGAAMMTALRALVGARGPTQRQSSAWHEKQWERLRDSRLPDGCIADEYAAKCHELLEVHRPNFTRVRLEASTLTDVLIDFLPECNRIEGRGVRKDLIALGRHDDYEEAVRRCLEIVSDTTDEARVEARMAASVLPAGPARVAAMAAARTMTKSSPTAAAAAVAAAAASATNAARQKAAAAAKKAAAAPEYAAAAAATASKKTRLPDGQYCKFNSCSFPHKEGEPCWSDPDWAGPLPYWVHTSPRHRERIEKRRLEAGKRLGKNKVQKLALAPPPVPGNVVVPAPAAAPPGADADDDPLADG</sequence>
<name>A0AB34K7U4_PRYPA</name>
<evidence type="ECO:0000256" key="1">
    <source>
        <dbReference type="SAM" id="MobiDB-lite"/>
    </source>
</evidence>
<comment type="caution">
    <text evidence="2">The sequence shown here is derived from an EMBL/GenBank/DDBJ whole genome shotgun (WGS) entry which is preliminary data.</text>
</comment>
<accession>A0AB34K7U4</accession>
<protein>
    <submittedName>
        <fullName evidence="2">Uncharacterized protein</fullName>
    </submittedName>
</protein>
<keyword evidence="3" id="KW-1185">Reference proteome</keyword>
<evidence type="ECO:0000313" key="3">
    <source>
        <dbReference type="Proteomes" id="UP001515480"/>
    </source>
</evidence>
<evidence type="ECO:0000313" key="2">
    <source>
        <dbReference type="EMBL" id="KAL1530415.1"/>
    </source>
</evidence>
<feature type="compositionally biased region" description="Acidic residues" evidence="1">
    <location>
        <begin position="455"/>
        <end position="464"/>
    </location>
</feature>
<feature type="compositionally biased region" description="Low complexity" evidence="1">
    <location>
        <begin position="440"/>
        <end position="454"/>
    </location>
</feature>
<organism evidence="2 3">
    <name type="scientific">Prymnesium parvum</name>
    <name type="common">Toxic golden alga</name>
    <dbReference type="NCBI Taxonomy" id="97485"/>
    <lineage>
        <taxon>Eukaryota</taxon>
        <taxon>Haptista</taxon>
        <taxon>Haptophyta</taxon>
        <taxon>Prymnesiophyceae</taxon>
        <taxon>Prymnesiales</taxon>
        <taxon>Prymnesiaceae</taxon>
        <taxon>Prymnesium</taxon>
    </lineage>
</organism>
<dbReference type="Proteomes" id="UP001515480">
    <property type="component" value="Unassembled WGS sequence"/>
</dbReference>